<comment type="function">
    <text evidence="2">E2 component of the 2-oxoglutarate dehydrogenase (OGDH) complex which catalyzes the second step in the conversion of 2-oxoglutarate to succinyl-CoA and CO(2).</text>
</comment>
<evidence type="ECO:0000256" key="3">
    <source>
        <dbReference type="ARBA" id="ARBA00005145"/>
    </source>
</evidence>
<reference evidence="11 12" key="1">
    <citation type="submission" date="2019-01" db="EMBL/GenBank/DDBJ databases">
        <title>Sphingomonas mucosissima sp. nov. and Sphingomonas desiccabilis sp. nov., from biological soil crusts in the Colorado Plateau, USA.</title>
        <authorList>
            <person name="Zhu D."/>
        </authorList>
    </citation>
    <scope>NUCLEOTIDE SEQUENCE [LARGE SCALE GENOMIC DNA]</scope>
    <source>
        <strain evidence="11 12">CP1D</strain>
    </source>
</reference>
<keyword evidence="7 10" id="KW-0450">Lipoyl</keyword>
<dbReference type="PANTHER" id="PTHR43178:SF5">
    <property type="entry name" value="LIPOAMIDE ACYLTRANSFERASE COMPONENT OF BRANCHED-CHAIN ALPHA-KETO ACID DEHYDROGENASE COMPLEX, MITOCHONDRIAL"/>
    <property type="match status" value="1"/>
</dbReference>
<dbReference type="AlphaFoldDB" id="A0A4Q2INX4"/>
<evidence type="ECO:0000256" key="6">
    <source>
        <dbReference type="ARBA" id="ARBA00022679"/>
    </source>
</evidence>
<evidence type="ECO:0000313" key="11">
    <source>
        <dbReference type="EMBL" id="RXZ31336.1"/>
    </source>
</evidence>
<name>A0A4Q2INX4_9SPHN</name>
<dbReference type="InterPro" id="IPR001078">
    <property type="entry name" value="2-oxoacid_DH_actylTfrase"/>
</dbReference>
<dbReference type="InterPro" id="IPR036625">
    <property type="entry name" value="E3-bd_dom_sf"/>
</dbReference>
<evidence type="ECO:0000256" key="2">
    <source>
        <dbReference type="ARBA" id="ARBA00004052"/>
    </source>
</evidence>
<dbReference type="EC" id="2.3.1.-" evidence="10"/>
<dbReference type="Gene3D" id="4.10.320.10">
    <property type="entry name" value="E3-binding domain"/>
    <property type="match status" value="1"/>
</dbReference>
<dbReference type="InterPro" id="IPR023213">
    <property type="entry name" value="CAT-like_dom_sf"/>
</dbReference>
<dbReference type="GO" id="GO:0005737">
    <property type="term" value="C:cytoplasm"/>
    <property type="evidence" value="ECO:0007669"/>
    <property type="project" value="TreeGrafter"/>
</dbReference>
<dbReference type="Proteomes" id="UP000292347">
    <property type="component" value="Unassembled WGS sequence"/>
</dbReference>
<dbReference type="InterPro" id="IPR011053">
    <property type="entry name" value="Single_hybrid_motif"/>
</dbReference>
<dbReference type="InterPro" id="IPR050743">
    <property type="entry name" value="2-oxoacid_DH_E2_comp"/>
</dbReference>
<evidence type="ECO:0000256" key="9">
    <source>
        <dbReference type="ARBA" id="ARBA00052761"/>
    </source>
</evidence>
<keyword evidence="12" id="KW-1185">Reference proteome</keyword>
<dbReference type="InterPro" id="IPR003016">
    <property type="entry name" value="2-oxoA_DH_lipoyl-BS"/>
</dbReference>
<comment type="cofactor">
    <cofactor evidence="1 10">
        <name>(R)-lipoate</name>
        <dbReference type="ChEBI" id="CHEBI:83088"/>
    </cofactor>
</comment>
<proteinExistence type="inferred from homology"/>
<dbReference type="SUPFAM" id="SSF51230">
    <property type="entry name" value="Single hybrid motif"/>
    <property type="match status" value="1"/>
</dbReference>
<dbReference type="Pfam" id="PF00198">
    <property type="entry name" value="2-oxoacid_dh"/>
    <property type="match status" value="1"/>
</dbReference>
<dbReference type="PROSITE" id="PS00189">
    <property type="entry name" value="LIPOYL"/>
    <property type="match status" value="1"/>
</dbReference>
<dbReference type="InterPro" id="IPR004167">
    <property type="entry name" value="PSBD"/>
</dbReference>
<organism evidence="11 12">
    <name type="scientific">Sphingomonas desiccabilis</name>
    <dbReference type="NCBI Taxonomy" id="429134"/>
    <lineage>
        <taxon>Bacteria</taxon>
        <taxon>Pseudomonadati</taxon>
        <taxon>Pseudomonadota</taxon>
        <taxon>Alphaproteobacteria</taxon>
        <taxon>Sphingomonadales</taxon>
        <taxon>Sphingomonadaceae</taxon>
        <taxon>Sphingomonas</taxon>
    </lineage>
</organism>
<dbReference type="PANTHER" id="PTHR43178">
    <property type="entry name" value="DIHYDROLIPOAMIDE ACETYLTRANSFERASE COMPONENT OF PYRUVATE DEHYDROGENASE COMPLEX"/>
    <property type="match status" value="1"/>
</dbReference>
<dbReference type="GO" id="GO:0004149">
    <property type="term" value="F:dihydrolipoyllysine-residue succinyltransferase activity"/>
    <property type="evidence" value="ECO:0007669"/>
    <property type="project" value="UniProtKB-EC"/>
</dbReference>
<dbReference type="GO" id="GO:0016407">
    <property type="term" value="F:acetyltransferase activity"/>
    <property type="evidence" value="ECO:0007669"/>
    <property type="project" value="TreeGrafter"/>
</dbReference>
<dbReference type="Pfam" id="PF00364">
    <property type="entry name" value="Biotin_lipoyl"/>
    <property type="match status" value="1"/>
</dbReference>
<comment type="subunit">
    <text evidence="5">Forms a 24-polypeptide structural core with octahedral symmetry. Part of the 2-oxoglutarate dehydrogenase (OGDH) complex composed of E1 (2-oxoglutarate dehydrogenase), E2 (dihydrolipoamide succinyltransferase) and E3 (dihydrolipoamide dehydrogenase); the complex contains multiple copies of the three enzymatic components (E1, E2 and E3).</text>
</comment>
<dbReference type="FunFam" id="3.30.559.10:FF:000007">
    <property type="entry name" value="Dihydrolipoamide acetyltransferase component of pyruvate dehydrogenase complex"/>
    <property type="match status" value="1"/>
</dbReference>
<evidence type="ECO:0000256" key="1">
    <source>
        <dbReference type="ARBA" id="ARBA00001938"/>
    </source>
</evidence>
<comment type="pathway">
    <text evidence="3">Amino-acid degradation; L-lysine degradation via saccharopine pathway; glutaryl-CoA from L-lysine: step 6/6.</text>
</comment>
<protein>
    <recommendedName>
        <fullName evidence="10">Dihydrolipoamide acetyltransferase component of pyruvate dehydrogenase complex</fullName>
        <ecNumber evidence="10">2.3.1.-</ecNumber>
    </recommendedName>
</protein>
<dbReference type="GO" id="GO:0031405">
    <property type="term" value="F:lipoic acid binding"/>
    <property type="evidence" value="ECO:0007669"/>
    <property type="project" value="TreeGrafter"/>
</dbReference>
<keyword evidence="8 10" id="KW-0012">Acyltransferase</keyword>
<evidence type="ECO:0000256" key="4">
    <source>
        <dbReference type="ARBA" id="ARBA00007317"/>
    </source>
</evidence>
<dbReference type="PROSITE" id="PS51826">
    <property type="entry name" value="PSBD"/>
    <property type="match status" value="1"/>
</dbReference>
<sequence length="464" mass="49540">MARFSFRLPDIGEGISEAEIVAWHVKIGDRVEEDARLADMMTDKATVEMESPVAGVVIELAGEPGDSIPIGSTLVVIETEEETESDAVVAENPGVEVAGDAAPACLTPPEGEEASSPPSSSDRTPAKAGAQMGDAGEENAARITTTPDAGPRPSPGHTGSPGYEEEAPASASKHPILASPAVRARARDLGIDLAQVRTEGDRIRHADLDAHLRYGQSQGYHAPHASRARDDQPVKVIGMRRRIADNMAASKRHIPHFTYVEEVEVTALEALRADLNANRGDRPKLTLLPLFIAALCRTLPDFPMLNARYDDEAGVVTRHGRVHLGMATQTDAGLMVPVIRDAQDKNVWQLAAEIVRLAEAARTGKARSEELSGGTITVTSLGPLGGVATTPVINRPEVAILGPNRIVERPVFVDDGRGGDAIRRAKLMNVSISCDHRVVDGWDAASFVQALKRLLETPVLLFAD</sequence>
<dbReference type="OrthoDB" id="9805770at2"/>
<comment type="similarity">
    <text evidence="4 10">Belongs to the 2-oxoacid dehydrogenase family.</text>
</comment>
<evidence type="ECO:0000256" key="8">
    <source>
        <dbReference type="ARBA" id="ARBA00023315"/>
    </source>
</evidence>
<dbReference type="RefSeq" id="WP_129341589.1">
    <property type="nucleotide sequence ID" value="NZ_JACIDD010000002.1"/>
</dbReference>
<dbReference type="Gene3D" id="3.30.559.10">
    <property type="entry name" value="Chloramphenicol acetyltransferase-like domain"/>
    <property type="match status" value="1"/>
</dbReference>
<dbReference type="SUPFAM" id="SSF52777">
    <property type="entry name" value="CoA-dependent acyltransferases"/>
    <property type="match status" value="1"/>
</dbReference>
<dbReference type="Pfam" id="PF02817">
    <property type="entry name" value="E3_binding"/>
    <property type="match status" value="1"/>
</dbReference>
<evidence type="ECO:0000256" key="10">
    <source>
        <dbReference type="RuleBase" id="RU003423"/>
    </source>
</evidence>
<dbReference type="CDD" id="cd06849">
    <property type="entry name" value="lipoyl_domain"/>
    <property type="match status" value="1"/>
</dbReference>
<evidence type="ECO:0000256" key="7">
    <source>
        <dbReference type="ARBA" id="ARBA00022823"/>
    </source>
</evidence>
<evidence type="ECO:0000256" key="5">
    <source>
        <dbReference type="ARBA" id="ARBA00011666"/>
    </source>
</evidence>
<dbReference type="PROSITE" id="PS50968">
    <property type="entry name" value="BIOTINYL_LIPOYL"/>
    <property type="match status" value="1"/>
</dbReference>
<gene>
    <name evidence="11" type="ORF">EO081_08745</name>
</gene>
<dbReference type="EMBL" id="SDPT01000002">
    <property type="protein sequence ID" value="RXZ31336.1"/>
    <property type="molecule type" value="Genomic_DNA"/>
</dbReference>
<dbReference type="InterPro" id="IPR000089">
    <property type="entry name" value="Biotin_lipoyl"/>
</dbReference>
<accession>A0A4Q2INX4</accession>
<dbReference type="Gene3D" id="2.40.50.100">
    <property type="match status" value="1"/>
</dbReference>
<comment type="catalytic activity">
    <reaction evidence="9">
        <text>N(6)-[(R)-dihydrolipoyl]-L-lysyl-[protein] + succinyl-CoA = N(6)-[(R)-S(8)-succinyldihydrolipoyl]-L-lysyl-[protein] + CoA</text>
        <dbReference type="Rhea" id="RHEA:15213"/>
        <dbReference type="Rhea" id="RHEA-COMP:10475"/>
        <dbReference type="Rhea" id="RHEA-COMP:20092"/>
        <dbReference type="ChEBI" id="CHEBI:57287"/>
        <dbReference type="ChEBI" id="CHEBI:57292"/>
        <dbReference type="ChEBI" id="CHEBI:83100"/>
        <dbReference type="ChEBI" id="CHEBI:83120"/>
        <dbReference type="EC" id="2.3.1.61"/>
    </reaction>
</comment>
<evidence type="ECO:0000313" key="12">
    <source>
        <dbReference type="Proteomes" id="UP000292347"/>
    </source>
</evidence>
<comment type="caution">
    <text evidence="11">The sequence shown here is derived from an EMBL/GenBank/DDBJ whole genome shotgun (WGS) entry which is preliminary data.</text>
</comment>
<keyword evidence="6 10" id="KW-0808">Transferase</keyword>